<feature type="domain" description="L,D-TPase catalytic" evidence="11">
    <location>
        <begin position="429"/>
        <end position="551"/>
    </location>
</feature>
<evidence type="ECO:0000256" key="1">
    <source>
        <dbReference type="ARBA" id="ARBA00004752"/>
    </source>
</evidence>
<protein>
    <submittedName>
        <fullName evidence="12">L,D-transpeptidase family protein</fullName>
    </submittedName>
</protein>
<dbReference type="GO" id="GO:0071972">
    <property type="term" value="F:peptidoglycan L,D-transpeptidase activity"/>
    <property type="evidence" value="ECO:0007669"/>
    <property type="project" value="TreeGrafter"/>
</dbReference>
<reference evidence="12" key="1">
    <citation type="submission" date="2020-10" db="EMBL/GenBank/DDBJ databases">
        <authorList>
            <person name="Gilroy R."/>
        </authorList>
    </citation>
    <scope>NUCLEOTIDE SEQUENCE</scope>
    <source>
        <strain evidence="12">ChiSjej4B22-8148</strain>
    </source>
</reference>
<dbReference type="GO" id="GO:0016740">
    <property type="term" value="F:transferase activity"/>
    <property type="evidence" value="ECO:0007669"/>
    <property type="project" value="UniProtKB-KW"/>
</dbReference>
<evidence type="ECO:0000259" key="11">
    <source>
        <dbReference type="PROSITE" id="PS52029"/>
    </source>
</evidence>
<dbReference type="Gene3D" id="2.10.270.10">
    <property type="entry name" value="Cholin Binding"/>
    <property type="match status" value="6"/>
</dbReference>
<name>A0A9D1ACK4_9FIRM</name>
<keyword evidence="4 8" id="KW-0133">Cell shape</keyword>
<dbReference type="PROSITE" id="PS52029">
    <property type="entry name" value="LD_TPASE"/>
    <property type="match status" value="1"/>
</dbReference>
<gene>
    <name evidence="12" type="ORF">IAB31_07525</name>
</gene>
<evidence type="ECO:0000256" key="2">
    <source>
        <dbReference type="ARBA" id="ARBA00022679"/>
    </source>
</evidence>
<dbReference type="Pfam" id="PF01473">
    <property type="entry name" value="Choline_bind_1"/>
    <property type="match status" value="5"/>
</dbReference>
<keyword evidence="5 8" id="KW-0573">Peptidoglycan synthesis</keyword>
<dbReference type="PANTHER" id="PTHR30582:SF2">
    <property type="entry name" value="L,D-TRANSPEPTIDASE YCIB-RELATED"/>
    <property type="match status" value="1"/>
</dbReference>
<comment type="caution">
    <text evidence="12">The sequence shown here is derived from an EMBL/GenBank/DDBJ whole genome shotgun (WGS) entry which is preliminary data.</text>
</comment>
<dbReference type="SUPFAM" id="SSF141523">
    <property type="entry name" value="L,D-transpeptidase catalytic domain-like"/>
    <property type="match status" value="1"/>
</dbReference>
<evidence type="ECO:0000256" key="6">
    <source>
        <dbReference type="ARBA" id="ARBA00023316"/>
    </source>
</evidence>
<reference evidence="12" key="2">
    <citation type="journal article" date="2021" name="PeerJ">
        <title>Extensive microbial diversity within the chicken gut microbiome revealed by metagenomics and culture.</title>
        <authorList>
            <person name="Gilroy R."/>
            <person name="Ravi A."/>
            <person name="Getino M."/>
            <person name="Pursley I."/>
            <person name="Horton D.L."/>
            <person name="Alikhan N.F."/>
            <person name="Baker D."/>
            <person name="Gharbi K."/>
            <person name="Hall N."/>
            <person name="Watson M."/>
            <person name="Adriaenssens E.M."/>
            <person name="Foster-Nyarko E."/>
            <person name="Jarju S."/>
            <person name="Secka A."/>
            <person name="Antonio M."/>
            <person name="Oren A."/>
            <person name="Chaudhuri R.R."/>
            <person name="La Ragione R."/>
            <person name="Hildebrand F."/>
            <person name="Pallen M.J."/>
        </authorList>
    </citation>
    <scope>NUCLEOTIDE SEQUENCE</scope>
    <source>
        <strain evidence="12">ChiSjej4B22-8148</strain>
    </source>
</reference>
<dbReference type="GO" id="GO:0005576">
    <property type="term" value="C:extracellular region"/>
    <property type="evidence" value="ECO:0007669"/>
    <property type="project" value="TreeGrafter"/>
</dbReference>
<proteinExistence type="predicted"/>
<evidence type="ECO:0000256" key="9">
    <source>
        <dbReference type="SAM" id="MobiDB-lite"/>
    </source>
</evidence>
<feature type="signal peptide" evidence="10">
    <location>
        <begin position="1"/>
        <end position="24"/>
    </location>
</feature>
<feature type="repeat" description="Cell wall-binding" evidence="7">
    <location>
        <begin position="361"/>
        <end position="380"/>
    </location>
</feature>
<feature type="active site" description="Nucleophile" evidence="8">
    <location>
        <position position="527"/>
    </location>
</feature>
<dbReference type="Proteomes" id="UP000886757">
    <property type="component" value="Unassembled WGS sequence"/>
</dbReference>
<evidence type="ECO:0000313" key="12">
    <source>
        <dbReference type="EMBL" id="HIR13757.1"/>
    </source>
</evidence>
<accession>A0A9D1ACK4</accession>
<dbReference type="InterPro" id="IPR050979">
    <property type="entry name" value="LD-transpeptidase"/>
</dbReference>
<feature type="repeat" description="Cell wall-binding" evidence="7">
    <location>
        <begin position="274"/>
        <end position="293"/>
    </location>
</feature>
<sequence length="581" mass="65730">MKIKKWLSAICLAAALSFALPAAASLLGQSPGLSTVLAEEEGWNQNENGWYYLRNGQRLTGLQSIGGAQYFFNENGYRITGTVKIGKYTYLFRPSNGKLCTGYAGLRKLNRGDDFYYLFLNSRKGRVATRQWVKSNGRYYYADASSKVNLGTIKVGRKLYHITTKGRMTSYGRSSYDKKYYYAGSNGVLKTGLQKINGKTYYFSPKTGARQTGTVKVGKNTYYFTSKGYAKSGWVRQNKKYYYYGTNGKKLTGLRTIKGKKYYLDPKKDGARTVSSWKKIGKHYYYFDSKGVMKTGFFNVNGKRYYANSQGIRRKGWQTVNGRKYYMDNKTAVMKTGWFNYKNKKYYLNPNKNASSYGAAMTGWVKIKGSWYYFNYDGTMKTGWLLDNMKYYYLDKKTGKMLTGKQKIDGKTYNFGSSGGFKAQLSGEWVIKVNRVMNCITVYRGDTPVKAIVCSTARDGVSTPKGTFRLLDKLRWHELIGPSWGQYCSHITSDILFHSVPCTRYRDNHSLNAAEFNKLGTAASAGCIRLTVADAKWLYDNCPVGTKVVIYDNRSTPGPLGKPSAPKIPLSQNYDPTDPNA</sequence>
<dbReference type="GO" id="GO:0018104">
    <property type="term" value="P:peptidoglycan-protein cross-linking"/>
    <property type="evidence" value="ECO:0007669"/>
    <property type="project" value="TreeGrafter"/>
</dbReference>
<keyword evidence="6 8" id="KW-0961">Cell wall biogenesis/degradation</keyword>
<dbReference type="InterPro" id="IPR005490">
    <property type="entry name" value="LD_TPept_cat_dom"/>
</dbReference>
<dbReference type="Pfam" id="PF03734">
    <property type="entry name" value="YkuD"/>
    <property type="match status" value="1"/>
</dbReference>
<dbReference type="PANTHER" id="PTHR30582">
    <property type="entry name" value="L,D-TRANSPEPTIDASE"/>
    <property type="match status" value="1"/>
</dbReference>
<evidence type="ECO:0000256" key="4">
    <source>
        <dbReference type="ARBA" id="ARBA00022960"/>
    </source>
</evidence>
<dbReference type="InterPro" id="IPR018337">
    <property type="entry name" value="Cell_wall/Cho-bd_repeat"/>
</dbReference>
<feature type="compositionally biased region" description="Polar residues" evidence="9">
    <location>
        <begin position="570"/>
        <end position="581"/>
    </location>
</feature>
<dbReference type="PROSITE" id="PS51170">
    <property type="entry name" value="CW"/>
    <property type="match status" value="2"/>
</dbReference>
<dbReference type="Pfam" id="PF19127">
    <property type="entry name" value="Choline_bind_3"/>
    <property type="match status" value="3"/>
</dbReference>
<feature type="region of interest" description="Disordered" evidence="9">
    <location>
        <begin position="558"/>
        <end position="581"/>
    </location>
</feature>
<keyword evidence="3" id="KW-0677">Repeat</keyword>
<dbReference type="SUPFAM" id="SSF69360">
    <property type="entry name" value="Cell wall binding repeat"/>
    <property type="match status" value="3"/>
</dbReference>
<keyword evidence="10" id="KW-0732">Signal</keyword>
<dbReference type="CDD" id="cd16913">
    <property type="entry name" value="YkuD_like"/>
    <property type="match status" value="1"/>
</dbReference>
<dbReference type="InterPro" id="IPR038063">
    <property type="entry name" value="Transpep_catalytic_dom"/>
</dbReference>
<dbReference type="GO" id="GO:0008360">
    <property type="term" value="P:regulation of cell shape"/>
    <property type="evidence" value="ECO:0007669"/>
    <property type="project" value="UniProtKB-UniRule"/>
</dbReference>
<evidence type="ECO:0000256" key="7">
    <source>
        <dbReference type="PROSITE-ProRule" id="PRU00591"/>
    </source>
</evidence>
<dbReference type="EMBL" id="DVGK01000083">
    <property type="protein sequence ID" value="HIR13757.1"/>
    <property type="molecule type" value="Genomic_DNA"/>
</dbReference>
<comment type="pathway">
    <text evidence="1 8">Cell wall biogenesis; peptidoglycan biosynthesis.</text>
</comment>
<evidence type="ECO:0000313" key="13">
    <source>
        <dbReference type="Proteomes" id="UP000886757"/>
    </source>
</evidence>
<evidence type="ECO:0000256" key="3">
    <source>
        <dbReference type="ARBA" id="ARBA00022737"/>
    </source>
</evidence>
<organism evidence="12 13">
    <name type="scientific">Candidatus Choladousia intestinavium</name>
    <dbReference type="NCBI Taxonomy" id="2840727"/>
    <lineage>
        <taxon>Bacteria</taxon>
        <taxon>Bacillati</taxon>
        <taxon>Bacillota</taxon>
        <taxon>Clostridia</taxon>
        <taxon>Lachnospirales</taxon>
        <taxon>Lachnospiraceae</taxon>
        <taxon>Lachnospiraceae incertae sedis</taxon>
        <taxon>Candidatus Choladousia</taxon>
    </lineage>
</organism>
<dbReference type="Gene3D" id="2.40.440.10">
    <property type="entry name" value="L,D-transpeptidase catalytic domain-like"/>
    <property type="match status" value="1"/>
</dbReference>
<evidence type="ECO:0000256" key="5">
    <source>
        <dbReference type="ARBA" id="ARBA00022984"/>
    </source>
</evidence>
<keyword evidence="2" id="KW-0808">Transferase</keyword>
<feature type="active site" description="Proton donor/acceptor" evidence="8">
    <location>
        <position position="498"/>
    </location>
</feature>
<dbReference type="AlphaFoldDB" id="A0A9D1ACK4"/>
<feature type="chain" id="PRO_5038832959" evidence="10">
    <location>
        <begin position="25"/>
        <end position="581"/>
    </location>
</feature>
<evidence type="ECO:0000256" key="10">
    <source>
        <dbReference type="SAM" id="SignalP"/>
    </source>
</evidence>
<evidence type="ECO:0000256" key="8">
    <source>
        <dbReference type="PROSITE-ProRule" id="PRU01373"/>
    </source>
</evidence>
<dbReference type="GO" id="GO:0071555">
    <property type="term" value="P:cell wall organization"/>
    <property type="evidence" value="ECO:0007669"/>
    <property type="project" value="UniProtKB-UniRule"/>
</dbReference>